<reference evidence="1" key="2">
    <citation type="journal article" date="2015" name="Data Brief">
        <title>Shoot transcriptome of the giant reed, Arundo donax.</title>
        <authorList>
            <person name="Barrero R.A."/>
            <person name="Guerrero F.D."/>
            <person name="Moolhuijzen P."/>
            <person name="Goolsby J.A."/>
            <person name="Tidwell J."/>
            <person name="Bellgard S.E."/>
            <person name="Bellgard M.I."/>
        </authorList>
    </citation>
    <scope>NUCLEOTIDE SEQUENCE</scope>
    <source>
        <tissue evidence="1">Shoot tissue taken approximately 20 cm above the soil surface</tissue>
    </source>
</reference>
<accession>A0A0A9AVQ8</accession>
<evidence type="ECO:0000313" key="1">
    <source>
        <dbReference type="EMBL" id="JAD55196.1"/>
    </source>
</evidence>
<proteinExistence type="predicted"/>
<dbReference type="AlphaFoldDB" id="A0A0A9AVQ8"/>
<protein>
    <submittedName>
        <fullName evidence="1">Uncharacterized protein</fullName>
    </submittedName>
</protein>
<name>A0A0A9AVQ8_ARUDO</name>
<dbReference type="EMBL" id="GBRH01242699">
    <property type="protein sequence ID" value="JAD55196.1"/>
    <property type="molecule type" value="Transcribed_RNA"/>
</dbReference>
<sequence>MAQKSYRCLNIDFTHLSRHYAVVEVW</sequence>
<organism evidence="1">
    <name type="scientific">Arundo donax</name>
    <name type="common">Giant reed</name>
    <name type="synonym">Donax arundinaceus</name>
    <dbReference type="NCBI Taxonomy" id="35708"/>
    <lineage>
        <taxon>Eukaryota</taxon>
        <taxon>Viridiplantae</taxon>
        <taxon>Streptophyta</taxon>
        <taxon>Embryophyta</taxon>
        <taxon>Tracheophyta</taxon>
        <taxon>Spermatophyta</taxon>
        <taxon>Magnoliopsida</taxon>
        <taxon>Liliopsida</taxon>
        <taxon>Poales</taxon>
        <taxon>Poaceae</taxon>
        <taxon>PACMAD clade</taxon>
        <taxon>Arundinoideae</taxon>
        <taxon>Arundineae</taxon>
        <taxon>Arundo</taxon>
    </lineage>
</organism>
<reference evidence="1" key="1">
    <citation type="submission" date="2014-09" db="EMBL/GenBank/DDBJ databases">
        <authorList>
            <person name="Magalhaes I.L.F."/>
            <person name="Oliveira U."/>
            <person name="Santos F.R."/>
            <person name="Vidigal T.H.D.A."/>
            <person name="Brescovit A.D."/>
            <person name="Santos A.J."/>
        </authorList>
    </citation>
    <scope>NUCLEOTIDE SEQUENCE</scope>
    <source>
        <tissue evidence="1">Shoot tissue taken approximately 20 cm above the soil surface</tissue>
    </source>
</reference>